<feature type="chain" id="PRO_5047393719" evidence="3">
    <location>
        <begin position="20"/>
        <end position="207"/>
    </location>
</feature>
<keyword evidence="3" id="KW-0732">Signal</keyword>
<dbReference type="SMART" id="SM00706">
    <property type="entry name" value="TECPR"/>
    <property type="match status" value="2"/>
</dbReference>
<gene>
    <name evidence="5" type="primary">LOC106609743</name>
</gene>
<reference evidence="5" key="1">
    <citation type="submission" date="2025-08" db="UniProtKB">
        <authorList>
            <consortium name="RefSeq"/>
        </authorList>
    </citation>
    <scope>IDENTIFICATION</scope>
</reference>
<dbReference type="PANTHER" id="PTHR23250">
    <property type="entry name" value="DYSFERLIN-RELATED"/>
    <property type="match status" value="1"/>
</dbReference>
<keyword evidence="1" id="KW-0430">Lectin</keyword>
<sequence length="207" mass="22186">MRVNAAVLLVLCLLTISHAWDCQEVVDINNLMQIDAGLGQVVATDTSLLKQLDAGGDQFVVGANMDDTPFCLTSSATVGYKGPDSPLPWTGLPGAVKYYSCGPFGCWAVNKNDDIYLMSYVNKDTCQNKGWSHIEGKLSMIEVATDGSVFGVNSVGSVYTRDGITASKPEGTGWSNIPMCMLMGHVTYDLGRLWVVSKSAVTMVCTP</sequence>
<comment type="similarity">
    <text evidence="2">Belongs to the tectonin family.</text>
</comment>
<dbReference type="InterPro" id="IPR051513">
    <property type="entry name" value="Tectonin_beta-prop"/>
</dbReference>
<keyword evidence="4" id="KW-1185">Reference proteome</keyword>
<evidence type="ECO:0000256" key="1">
    <source>
        <dbReference type="ARBA" id="ARBA00022734"/>
    </source>
</evidence>
<dbReference type="InterPro" id="IPR006624">
    <property type="entry name" value="Beta-propeller_rpt_TECPR"/>
</dbReference>
<dbReference type="RefSeq" id="XP_045578474.1">
    <property type="nucleotide sequence ID" value="XM_045722518.1"/>
</dbReference>
<evidence type="ECO:0000313" key="4">
    <source>
        <dbReference type="Proteomes" id="UP001652741"/>
    </source>
</evidence>
<evidence type="ECO:0000256" key="2">
    <source>
        <dbReference type="ARBA" id="ARBA00038331"/>
    </source>
</evidence>
<evidence type="ECO:0000256" key="3">
    <source>
        <dbReference type="SAM" id="SignalP"/>
    </source>
</evidence>
<dbReference type="Pfam" id="PF19193">
    <property type="entry name" value="Tectonin"/>
    <property type="match status" value="1"/>
</dbReference>
<dbReference type="GeneID" id="106609743"/>
<accession>A0ABM3F588</accession>
<dbReference type="PANTHER" id="PTHR23250:SF3">
    <property type="entry name" value="FISH-EGG LECTIN-LIKE ISOFORM X1-RELATED"/>
    <property type="match status" value="1"/>
</dbReference>
<organism evidence="4 5">
    <name type="scientific">Salmo salar</name>
    <name type="common">Atlantic salmon</name>
    <dbReference type="NCBI Taxonomy" id="8030"/>
    <lineage>
        <taxon>Eukaryota</taxon>
        <taxon>Metazoa</taxon>
        <taxon>Chordata</taxon>
        <taxon>Craniata</taxon>
        <taxon>Vertebrata</taxon>
        <taxon>Euteleostomi</taxon>
        <taxon>Actinopterygii</taxon>
        <taxon>Neopterygii</taxon>
        <taxon>Teleostei</taxon>
        <taxon>Protacanthopterygii</taxon>
        <taxon>Salmoniformes</taxon>
        <taxon>Salmonidae</taxon>
        <taxon>Salmoninae</taxon>
        <taxon>Salmo</taxon>
    </lineage>
</organism>
<evidence type="ECO:0000313" key="5">
    <source>
        <dbReference type="RefSeq" id="XP_045578474.1"/>
    </source>
</evidence>
<dbReference type="Proteomes" id="UP001652741">
    <property type="component" value="Chromosome ssa07"/>
</dbReference>
<proteinExistence type="inferred from homology"/>
<name>A0ABM3F588_SALSA</name>
<feature type="signal peptide" evidence="3">
    <location>
        <begin position="1"/>
        <end position="19"/>
    </location>
</feature>
<protein>
    <submittedName>
        <fullName evidence="5">Fish-egg lectin-like</fullName>
    </submittedName>
</protein>